<dbReference type="OrthoDB" id="1919392at2759"/>
<feature type="region of interest" description="Disordered" evidence="2">
    <location>
        <begin position="1"/>
        <end position="26"/>
    </location>
</feature>
<dbReference type="InterPro" id="IPR012677">
    <property type="entry name" value="Nucleotide-bd_a/b_plait_sf"/>
</dbReference>
<dbReference type="InterPro" id="IPR035979">
    <property type="entry name" value="RBD_domain_sf"/>
</dbReference>
<dbReference type="AlphaFoldDB" id="A0A8T2TZC5"/>
<dbReference type="SUPFAM" id="SSF54928">
    <property type="entry name" value="RNA-binding domain, RBD"/>
    <property type="match status" value="1"/>
</dbReference>
<proteinExistence type="predicted"/>
<dbReference type="Gene3D" id="3.30.70.330">
    <property type="match status" value="1"/>
</dbReference>
<evidence type="ECO:0000256" key="2">
    <source>
        <dbReference type="SAM" id="MobiDB-lite"/>
    </source>
</evidence>
<dbReference type="OMA" id="ICIGNNN"/>
<dbReference type="GO" id="GO:0003723">
    <property type="term" value="F:RNA binding"/>
    <property type="evidence" value="ECO:0007669"/>
    <property type="project" value="UniProtKB-UniRule"/>
</dbReference>
<evidence type="ECO:0000256" key="1">
    <source>
        <dbReference type="PROSITE-ProRule" id="PRU00176"/>
    </source>
</evidence>
<evidence type="ECO:0000313" key="5">
    <source>
        <dbReference type="Proteomes" id="UP000825935"/>
    </source>
</evidence>
<keyword evidence="1" id="KW-0694">RNA-binding</keyword>
<dbReference type="SMART" id="SM00360">
    <property type="entry name" value="RRM"/>
    <property type="match status" value="1"/>
</dbReference>
<comment type="caution">
    <text evidence="4">The sequence shown here is derived from an EMBL/GenBank/DDBJ whole genome shotgun (WGS) entry which is preliminary data.</text>
</comment>
<dbReference type="PROSITE" id="PS50102">
    <property type="entry name" value="RRM"/>
    <property type="match status" value="1"/>
</dbReference>
<evidence type="ECO:0000259" key="3">
    <source>
        <dbReference type="PROSITE" id="PS50102"/>
    </source>
</evidence>
<sequence>MEFSQRRAGGTASLKRKQKEDGRKKAKRLRGLLDSTVMVRHVRGITEEHLTSYFQNYGDVAQVRLVEDQEYALVTFQAKETAQGVIAAMSGNEGITVNGIHRKVQVTWAISGLPKQSESGSYQQSLYAKKKTRHRNYQQGFRRRCKSRLFISAVASAVASSGAVSKGHVSSPSTSRDVPNREVIAYDDWL</sequence>
<dbReference type="CDD" id="cd00590">
    <property type="entry name" value="RRM_SF"/>
    <property type="match status" value="1"/>
</dbReference>
<dbReference type="Proteomes" id="UP000825935">
    <property type="component" value="Chromosome 10"/>
</dbReference>
<protein>
    <recommendedName>
        <fullName evidence="3">RRM domain-containing protein</fullName>
    </recommendedName>
</protein>
<keyword evidence="5" id="KW-1185">Reference proteome</keyword>
<gene>
    <name evidence="4" type="ORF">KP509_10G026200</name>
</gene>
<accession>A0A8T2TZC5</accession>
<feature type="domain" description="RRM" evidence="3">
    <location>
        <begin position="35"/>
        <end position="111"/>
    </location>
</feature>
<dbReference type="Pfam" id="PF00076">
    <property type="entry name" value="RRM_1"/>
    <property type="match status" value="1"/>
</dbReference>
<name>A0A8T2TZC5_CERRI</name>
<reference evidence="4" key="1">
    <citation type="submission" date="2021-08" db="EMBL/GenBank/DDBJ databases">
        <title>WGS assembly of Ceratopteris richardii.</title>
        <authorList>
            <person name="Marchant D.B."/>
            <person name="Chen G."/>
            <person name="Jenkins J."/>
            <person name="Shu S."/>
            <person name="Leebens-Mack J."/>
            <person name="Grimwood J."/>
            <person name="Schmutz J."/>
            <person name="Soltis P."/>
            <person name="Soltis D."/>
            <person name="Chen Z.-H."/>
        </authorList>
    </citation>
    <scope>NUCLEOTIDE SEQUENCE</scope>
    <source>
        <strain evidence="4">Whitten #5841</strain>
        <tissue evidence="4">Leaf</tissue>
    </source>
</reference>
<dbReference type="InterPro" id="IPR000504">
    <property type="entry name" value="RRM_dom"/>
</dbReference>
<evidence type="ECO:0000313" key="4">
    <source>
        <dbReference type="EMBL" id="KAH7427016.1"/>
    </source>
</evidence>
<organism evidence="4 5">
    <name type="scientific">Ceratopteris richardii</name>
    <name type="common">Triangle waterfern</name>
    <dbReference type="NCBI Taxonomy" id="49495"/>
    <lineage>
        <taxon>Eukaryota</taxon>
        <taxon>Viridiplantae</taxon>
        <taxon>Streptophyta</taxon>
        <taxon>Embryophyta</taxon>
        <taxon>Tracheophyta</taxon>
        <taxon>Polypodiopsida</taxon>
        <taxon>Polypodiidae</taxon>
        <taxon>Polypodiales</taxon>
        <taxon>Pteridineae</taxon>
        <taxon>Pteridaceae</taxon>
        <taxon>Parkerioideae</taxon>
        <taxon>Ceratopteris</taxon>
    </lineage>
</organism>
<dbReference type="EMBL" id="CM035415">
    <property type="protein sequence ID" value="KAH7427016.1"/>
    <property type="molecule type" value="Genomic_DNA"/>
</dbReference>